<dbReference type="Gene3D" id="2.40.50.100">
    <property type="match status" value="2"/>
</dbReference>
<proteinExistence type="predicted"/>
<feature type="region of interest" description="Disordered" evidence="1">
    <location>
        <begin position="145"/>
        <end position="191"/>
    </location>
</feature>
<feature type="compositionally biased region" description="Gly residues" evidence="1">
    <location>
        <begin position="347"/>
        <end position="369"/>
    </location>
</feature>
<name>A0ABR8TV55_9CELL</name>
<feature type="compositionally biased region" description="Gly residues" evidence="1">
    <location>
        <begin position="380"/>
        <end position="401"/>
    </location>
</feature>
<dbReference type="EMBL" id="JACSQF010000002">
    <property type="protein sequence ID" value="MBD7979666.1"/>
    <property type="molecule type" value="Genomic_DNA"/>
</dbReference>
<feature type="compositionally biased region" description="Low complexity" evidence="1">
    <location>
        <begin position="370"/>
        <end position="379"/>
    </location>
</feature>
<keyword evidence="2" id="KW-0472">Membrane</keyword>
<keyword evidence="5" id="KW-1185">Reference proteome</keyword>
<feature type="region of interest" description="Disordered" evidence="1">
    <location>
        <begin position="341"/>
        <end position="418"/>
    </location>
</feature>
<organism evidence="4 5">
    <name type="scientific">Oerskovia merdavium</name>
    <dbReference type="NCBI Taxonomy" id="2762227"/>
    <lineage>
        <taxon>Bacteria</taxon>
        <taxon>Bacillati</taxon>
        <taxon>Actinomycetota</taxon>
        <taxon>Actinomycetes</taxon>
        <taxon>Micrococcales</taxon>
        <taxon>Cellulomonadaceae</taxon>
        <taxon>Oerskovia</taxon>
    </lineage>
</organism>
<evidence type="ECO:0000313" key="4">
    <source>
        <dbReference type="EMBL" id="MBD7979666.1"/>
    </source>
</evidence>
<feature type="compositionally biased region" description="Gly residues" evidence="1">
    <location>
        <begin position="657"/>
        <end position="676"/>
    </location>
</feature>
<dbReference type="Gene3D" id="1.10.287.470">
    <property type="entry name" value="Helix hairpin bin"/>
    <property type="match status" value="1"/>
</dbReference>
<dbReference type="InterPro" id="IPR058627">
    <property type="entry name" value="MdtA-like_C"/>
</dbReference>
<keyword evidence="2" id="KW-1133">Transmembrane helix</keyword>
<evidence type="ECO:0000256" key="1">
    <source>
        <dbReference type="SAM" id="MobiDB-lite"/>
    </source>
</evidence>
<protein>
    <submittedName>
        <fullName evidence="4">HlyD family efflux transporter periplasmic adaptor subunit</fullName>
    </submittedName>
</protein>
<dbReference type="Pfam" id="PF25967">
    <property type="entry name" value="RND-MFP_C"/>
    <property type="match status" value="1"/>
</dbReference>
<dbReference type="Gene3D" id="2.40.30.170">
    <property type="match status" value="1"/>
</dbReference>
<dbReference type="Gene3D" id="2.40.420.20">
    <property type="match status" value="1"/>
</dbReference>
<feature type="transmembrane region" description="Helical" evidence="2">
    <location>
        <begin position="36"/>
        <end position="58"/>
    </location>
</feature>
<keyword evidence="2" id="KW-0812">Transmembrane</keyword>
<evidence type="ECO:0000313" key="5">
    <source>
        <dbReference type="Proteomes" id="UP000655570"/>
    </source>
</evidence>
<reference evidence="4 5" key="1">
    <citation type="submission" date="2020-08" db="EMBL/GenBank/DDBJ databases">
        <title>A Genomic Blueprint of the Chicken Gut Microbiome.</title>
        <authorList>
            <person name="Gilroy R."/>
            <person name="Ravi A."/>
            <person name="Getino M."/>
            <person name="Pursley I."/>
            <person name="Horton D.L."/>
            <person name="Alikhan N.-F."/>
            <person name="Baker D."/>
            <person name="Gharbi K."/>
            <person name="Hall N."/>
            <person name="Watson M."/>
            <person name="Adriaenssens E.M."/>
            <person name="Foster-Nyarko E."/>
            <person name="Jarju S."/>
            <person name="Secka A."/>
            <person name="Antonio M."/>
            <person name="Oren A."/>
            <person name="Chaudhuri R."/>
            <person name="La Ragione R.M."/>
            <person name="Hildebrand F."/>
            <person name="Pallen M.J."/>
        </authorList>
    </citation>
    <scope>NUCLEOTIDE SEQUENCE [LARGE SCALE GENOMIC DNA]</scope>
    <source>
        <strain evidence="4 5">Sa2CUA9</strain>
    </source>
</reference>
<dbReference type="PANTHER" id="PTHR30469:SF33">
    <property type="entry name" value="SLR1207 PROTEIN"/>
    <property type="match status" value="1"/>
</dbReference>
<feature type="compositionally biased region" description="Low complexity" evidence="1">
    <location>
        <begin position="150"/>
        <end position="189"/>
    </location>
</feature>
<feature type="region of interest" description="Disordered" evidence="1">
    <location>
        <begin position="634"/>
        <end position="676"/>
    </location>
</feature>
<gene>
    <name evidence="4" type="ORF">H9641_02885</name>
</gene>
<feature type="region of interest" description="Disordered" evidence="1">
    <location>
        <begin position="1"/>
        <end position="28"/>
    </location>
</feature>
<accession>A0ABR8TV55</accession>
<dbReference type="RefSeq" id="WP_191800849.1">
    <property type="nucleotide sequence ID" value="NZ_JACSQF010000002.1"/>
</dbReference>
<sequence length="676" mass="64615">MTDQDTTAATSATATAGEPVRTPASVRRAARRRRKLVVSGVSAVVVVSLVGAGAAFAANRGSEGTYRTATATTGEVTQTVDAAGTVASAARADAAFSVAGTVATVAVGVGDTVSAGDVLATLDLTELEDAVESAQETLARAEQTLEDDLASQTSSSSTSATSTGATASSGAAASTTPSSSASTSTGTPGVTQAVARTSGASTVTQVVATTTPSATSPSAGSTSTSAEVAQALEAVELAQQALLDGYDAATAALETSSTSVVGSQEACAAFLAATAEDLASAAADPEDDAPDGVDLAAALTTCQDAITATLGAQSDVDGAQHSLLELAAQLDAAIQKAQDALAADQSGGSGEQTPGGSGSGTGDGSGGTAGTPSGPSGSDGSAGGSSGAGGATGPSGTGSSGTGSTTGPTTGGSSTGGSKVASAQQVLADRAAIDLAEAQVAIAQADAQRSTLTSPIAGTVAQVALAVGDEVEASSTSAVVTVLGVDGYVVETTVPLTAVASLAVGQETVVTVSDDPTVRTGTVSSIGVLSTSTSSTPEYPVTIALDPQDDTLYEGSSAQASITVAGGTDVLVVPTSAVRATGTARTVAVLRDGKVTDVTVEVGAVGQETTEITSGLEAGDEVVLADLSQEIVTDEETSTGLSGLGDSGTTQQRGQMPSGGGGQFPAGGTGGPPSRG</sequence>
<evidence type="ECO:0000259" key="3">
    <source>
        <dbReference type="Pfam" id="PF25967"/>
    </source>
</evidence>
<dbReference type="PANTHER" id="PTHR30469">
    <property type="entry name" value="MULTIDRUG RESISTANCE PROTEIN MDTA"/>
    <property type="match status" value="1"/>
</dbReference>
<dbReference type="SUPFAM" id="SSF111369">
    <property type="entry name" value="HlyD-like secretion proteins"/>
    <property type="match status" value="2"/>
</dbReference>
<evidence type="ECO:0000256" key="2">
    <source>
        <dbReference type="SAM" id="Phobius"/>
    </source>
</evidence>
<dbReference type="Proteomes" id="UP000655570">
    <property type="component" value="Unassembled WGS sequence"/>
</dbReference>
<feature type="domain" description="Multidrug resistance protein MdtA-like C-terminal permuted SH3" evidence="3">
    <location>
        <begin position="569"/>
        <end position="625"/>
    </location>
</feature>
<comment type="caution">
    <text evidence="4">The sequence shown here is derived from an EMBL/GenBank/DDBJ whole genome shotgun (WGS) entry which is preliminary data.</text>
</comment>
<feature type="compositionally biased region" description="Low complexity" evidence="1">
    <location>
        <begin position="1"/>
        <end position="16"/>
    </location>
</feature>